<feature type="region of interest" description="Disordered" evidence="1">
    <location>
        <begin position="53"/>
        <end position="73"/>
    </location>
</feature>
<evidence type="ECO:0000256" key="1">
    <source>
        <dbReference type="SAM" id="MobiDB-lite"/>
    </source>
</evidence>
<evidence type="ECO:0000313" key="2">
    <source>
        <dbReference type="EMBL" id="CAH1390879.1"/>
    </source>
</evidence>
<organism evidence="2 3">
    <name type="scientific">Nezara viridula</name>
    <name type="common">Southern green stink bug</name>
    <name type="synonym">Cimex viridulus</name>
    <dbReference type="NCBI Taxonomy" id="85310"/>
    <lineage>
        <taxon>Eukaryota</taxon>
        <taxon>Metazoa</taxon>
        <taxon>Ecdysozoa</taxon>
        <taxon>Arthropoda</taxon>
        <taxon>Hexapoda</taxon>
        <taxon>Insecta</taxon>
        <taxon>Pterygota</taxon>
        <taxon>Neoptera</taxon>
        <taxon>Paraneoptera</taxon>
        <taxon>Hemiptera</taxon>
        <taxon>Heteroptera</taxon>
        <taxon>Panheteroptera</taxon>
        <taxon>Pentatomomorpha</taxon>
        <taxon>Pentatomoidea</taxon>
        <taxon>Pentatomidae</taxon>
        <taxon>Pentatominae</taxon>
        <taxon>Nezara</taxon>
    </lineage>
</organism>
<accession>A0A9P0DZB5</accession>
<keyword evidence="3" id="KW-1185">Reference proteome</keyword>
<dbReference type="AlphaFoldDB" id="A0A9P0DZB5"/>
<evidence type="ECO:0000313" key="3">
    <source>
        <dbReference type="Proteomes" id="UP001152798"/>
    </source>
</evidence>
<sequence>MLKKWISLDYQKLCRIVHHEEKERGRPRHRQPNDLEEDLRKMGIRNWRNLWTAKSGEKGRASGPTKSVAPIEE</sequence>
<gene>
    <name evidence="2" type="ORF">NEZAVI_LOCUS1999</name>
</gene>
<proteinExistence type="predicted"/>
<dbReference type="Proteomes" id="UP001152798">
    <property type="component" value="Chromosome 1"/>
</dbReference>
<dbReference type="OrthoDB" id="6819241at2759"/>
<name>A0A9P0DZB5_NEZVI</name>
<dbReference type="EMBL" id="OV725077">
    <property type="protein sequence ID" value="CAH1390879.1"/>
    <property type="molecule type" value="Genomic_DNA"/>
</dbReference>
<protein>
    <submittedName>
        <fullName evidence="2">Uncharacterized protein</fullName>
    </submittedName>
</protein>
<reference evidence="2" key="1">
    <citation type="submission" date="2022-01" db="EMBL/GenBank/DDBJ databases">
        <authorList>
            <person name="King R."/>
        </authorList>
    </citation>
    <scope>NUCLEOTIDE SEQUENCE</scope>
</reference>